<organism evidence="1 2">
    <name type="scientific">Quillaja saponaria</name>
    <name type="common">Soap bark tree</name>
    <dbReference type="NCBI Taxonomy" id="32244"/>
    <lineage>
        <taxon>Eukaryota</taxon>
        <taxon>Viridiplantae</taxon>
        <taxon>Streptophyta</taxon>
        <taxon>Embryophyta</taxon>
        <taxon>Tracheophyta</taxon>
        <taxon>Spermatophyta</taxon>
        <taxon>Magnoliopsida</taxon>
        <taxon>eudicotyledons</taxon>
        <taxon>Gunneridae</taxon>
        <taxon>Pentapetalae</taxon>
        <taxon>rosids</taxon>
        <taxon>fabids</taxon>
        <taxon>Fabales</taxon>
        <taxon>Quillajaceae</taxon>
        <taxon>Quillaja</taxon>
    </lineage>
</organism>
<keyword evidence="2" id="KW-1185">Reference proteome</keyword>
<sequence>MNLIYHLSNTAEDPVLNYLIGQDCLGPLGCTLKLLYKVDFEAINDSKAELELIKFLLSISPSLEILTYKFSARKQDTDSLFSISQELLRLQRSTRAEITFLREVPEAK</sequence>
<dbReference type="Proteomes" id="UP001163823">
    <property type="component" value="Chromosome 10"/>
</dbReference>
<evidence type="ECO:0008006" key="3">
    <source>
        <dbReference type="Google" id="ProtNLM"/>
    </source>
</evidence>
<gene>
    <name evidence="1" type="ORF">O6P43_025622</name>
</gene>
<proteinExistence type="predicted"/>
<name>A0AAD7PGA4_QUISA</name>
<dbReference type="AlphaFoldDB" id="A0AAD7PGA4"/>
<dbReference type="EMBL" id="JARAOO010000010">
    <property type="protein sequence ID" value="KAJ7953997.1"/>
    <property type="molecule type" value="Genomic_DNA"/>
</dbReference>
<evidence type="ECO:0000313" key="1">
    <source>
        <dbReference type="EMBL" id="KAJ7953997.1"/>
    </source>
</evidence>
<reference evidence="1" key="1">
    <citation type="journal article" date="2023" name="Science">
        <title>Elucidation of the pathway for biosynthesis of saponin adjuvants from the soapbark tree.</title>
        <authorList>
            <person name="Reed J."/>
            <person name="Orme A."/>
            <person name="El-Demerdash A."/>
            <person name="Owen C."/>
            <person name="Martin L.B.B."/>
            <person name="Misra R.C."/>
            <person name="Kikuchi S."/>
            <person name="Rejzek M."/>
            <person name="Martin A.C."/>
            <person name="Harkess A."/>
            <person name="Leebens-Mack J."/>
            <person name="Louveau T."/>
            <person name="Stephenson M.J."/>
            <person name="Osbourn A."/>
        </authorList>
    </citation>
    <scope>NUCLEOTIDE SEQUENCE</scope>
    <source>
        <strain evidence="1">S10</strain>
    </source>
</reference>
<accession>A0AAD7PGA4</accession>
<dbReference type="KEGG" id="qsa:O6P43_025622"/>
<evidence type="ECO:0000313" key="2">
    <source>
        <dbReference type="Proteomes" id="UP001163823"/>
    </source>
</evidence>
<comment type="caution">
    <text evidence="1">The sequence shown here is derived from an EMBL/GenBank/DDBJ whole genome shotgun (WGS) entry which is preliminary data.</text>
</comment>
<protein>
    <recommendedName>
        <fullName evidence="3">FBD domain-containing protein</fullName>
    </recommendedName>
</protein>